<evidence type="ECO:0000259" key="2">
    <source>
        <dbReference type="Pfam" id="PF02911"/>
    </source>
</evidence>
<accession>A0A1T2L9P4</accession>
<gene>
    <name evidence="3" type="ORF">BOW53_02175</name>
</gene>
<dbReference type="GO" id="GO:0005829">
    <property type="term" value="C:cytosol"/>
    <property type="evidence" value="ECO:0007669"/>
    <property type="project" value="TreeGrafter"/>
</dbReference>
<dbReference type="AlphaFoldDB" id="A0A1T2L9P4"/>
<keyword evidence="4" id="KW-1185">Reference proteome</keyword>
<dbReference type="InterPro" id="IPR036477">
    <property type="entry name" value="Formyl_transf_N_sf"/>
</dbReference>
<name>A0A1T2L9P4_9GAMM</name>
<evidence type="ECO:0008006" key="5">
    <source>
        <dbReference type="Google" id="ProtNLM"/>
    </source>
</evidence>
<feature type="domain" description="Formyl transferase C-terminal" evidence="2">
    <location>
        <begin position="203"/>
        <end position="284"/>
    </location>
</feature>
<dbReference type="PANTHER" id="PTHR11138:SF5">
    <property type="entry name" value="METHIONYL-TRNA FORMYLTRANSFERASE, MITOCHONDRIAL"/>
    <property type="match status" value="1"/>
</dbReference>
<dbReference type="SUPFAM" id="SSF53328">
    <property type="entry name" value="Formyltransferase"/>
    <property type="match status" value="1"/>
</dbReference>
<dbReference type="SUPFAM" id="SSF50486">
    <property type="entry name" value="FMT C-terminal domain-like"/>
    <property type="match status" value="1"/>
</dbReference>
<feature type="domain" description="Formyl transferase N-terminal" evidence="1">
    <location>
        <begin position="1"/>
        <end position="166"/>
    </location>
</feature>
<dbReference type="PANTHER" id="PTHR11138">
    <property type="entry name" value="METHIONYL-TRNA FORMYLTRANSFERASE"/>
    <property type="match status" value="1"/>
</dbReference>
<dbReference type="InterPro" id="IPR005793">
    <property type="entry name" value="Formyl_trans_C"/>
</dbReference>
<dbReference type="Proteomes" id="UP000191110">
    <property type="component" value="Unassembled WGS sequence"/>
</dbReference>
<dbReference type="RefSeq" id="WP_078482449.1">
    <property type="nucleotide sequence ID" value="NZ_MPRL01000005.1"/>
</dbReference>
<evidence type="ECO:0000259" key="1">
    <source>
        <dbReference type="Pfam" id="PF00551"/>
    </source>
</evidence>
<evidence type="ECO:0000313" key="3">
    <source>
        <dbReference type="EMBL" id="OOZ41829.1"/>
    </source>
</evidence>
<evidence type="ECO:0000313" key="4">
    <source>
        <dbReference type="Proteomes" id="UP000191110"/>
    </source>
</evidence>
<dbReference type="EMBL" id="MPRL01000005">
    <property type="protein sequence ID" value="OOZ41829.1"/>
    <property type="molecule type" value="Genomic_DNA"/>
</dbReference>
<proteinExistence type="predicted"/>
<dbReference type="CDD" id="cd08702">
    <property type="entry name" value="Arna_FMT_C"/>
    <property type="match status" value="1"/>
</dbReference>
<dbReference type="Gene3D" id="3.40.50.12230">
    <property type="match status" value="1"/>
</dbReference>
<comment type="caution">
    <text evidence="3">The sequence shown here is derived from an EMBL/GenBank/DDBJ whole genome shotgun (WGS) entry which is preliminary data.</text>
</comment>
<dbReference type="Pfam" id="PF00551">
    <property type="entry name" value="Formyl_trans_N"/>
    <property type="match status" value="1"/>
</dbReference>
<dbReference type="OrthoDB" id="9802815at2"/>
<dbReference type="GO" id="GO:0004479">
    <property type="term" value="F:methionyl-tRNA formyltransferase activity"/>
    <property type="evidence" value="ECO:0007669"/>
    <property type="project" value="TreeGrafter"/>
</dbReference>
<dbReference type="InterPro" id="IPR002376">
    <property type="entry name" value="Formyl_transf_N"/>
</dbReference>
<protein>
    <recommendedName>
        <fullName evidence="5">Methionyl-tRNA formyltransferase</fullName>
    </recommendedName>
</protein>
<dbReference type="InterPro" id="IPR011034">
    <property type="entry name" value="Formyl_transferase-like_C_sf"/>
</dbReference>
<reference evidence="3 4" key="1">
    <citation type="submission" date="2016-11" db="EMBL/GenBank/DDBJ databases">
        <title>Mixed transmission modes and dynamic genome evolution in an obligate animal-bacterial symbiosis.</title>
        <authorList>
            <person name="Russell S.L."/>
            <person name="Corbett-Detig R.B."/>
            <person name="Cavanaugh C.M."/>
        </authorList>
    </citation>
    <scope>NUCLEOTIDE SEQUENCE [LARGE SCALE GENOMIC DNA]</scope>
    <source>
        <strain evidence="3">Sveles-Q1</strain>
    </source>
</reference>
<sequence>MRILFLGNHTVGTTVLRELCGIAGVVVVGVVAHPDDPEDGVRYESVNSLAHELGLPVIRSSGRTTALVDFTELTNPDLIWITDYRYLLPLELLQRARIGAVNLHPSLLPRYRGRAPINWAIIHGESQLGLTAHFVDEGVDCGDVIVQREYSLSQDEDVGDALNRLYPLYAEITREVVGQMLTGRVHADPQDERLATTFPARRPEDGVIEWQQSVETVMNLIRAVAKPYPGAFTMRDGERITVWRAEVYRGAGKLACSAGEVVEILESGPVVCCGKGALILTDIEYLSDNGLLAKGDVLGW</sequence>
<organism evidence="3 4">
    <name type="scientific">Solemya pervernicosa gill symbiont</name>
    <dbReference type="NCBI Taxonomy" id="642797"/>
    <lineage>
        <taxon>Bacteria</taxon>
        <taxon>Pseudomonadati</taxon>
        <taxon>Pseudomonadota</taxon>
        <taxon>Gammaproteobacteria</taxon>
        <taxon>sulfur-oxidizing symbionts</taxon>
    </lineage>
</organism>
<dbReference type="Pfam" id="PF02911">
    <property type="entry name" value="Formyl_trans_C"/>
    <property type="match status" value="1"/>
</dbReference>